<keyword evidence="3" id="KW-1185">Reference proteome</keyword>
<dbReference type="InterPro" id="IPR020843">
    <property type="entry name" value="ER"/>
</dbReference>
<dbReference type="RefSeq" id="WP_100362972.1">
    <property type="nucleotide sequence ID" value="NZ_PGFF01000001.1"/>
</dbReference>
<dbReference type="Gene3D" id="3.40.50.720">
    <property type="entry name" value="NAD(P)-binding Rossmann-like Domain"/>
    <property type="match status" value="1"/>
</dbReference>
<dbReference type="CDD" id="cd08288">
    <property type="entry name" value="MDR_yhdh"/>
    <property type="match status" value="1"/>
</dbReference>
<name>A0A2M9CF34_9MICO</name>
<dbReference type="InterPro" id="IPR051397">
    <property type="entry name" value="Zn-ADH-like_protein"/>
</dbReference>
<accession>A0A2M9CF34</accession>
<dbReference type="InterPro" id="IPR014188">
    <property type="entry name" value="Acrylyl-CoA_reductase_AcuI"/>
</dbReference>
<proteinExistence type="predicted"/>
<sequence>MRAWTVTRNDDGETTTRFVDDHPEPDATAGEVTVDIEYSSLNFKDAMALRGDRGVARTSPLVPGIDLVGRVTESGHADFERGDRVVLNGWGIGETRDGGYTERARVPGDWLVPLPEAIDNRRAAAIGTAGFTAMLAVMAVENHPDGPVLVTGASGGVGSIATALLARLGHEVVAATGHPDDAEGLHRLGATRILDRAELAEPGKPLQSQRWAAAVDSAGGAPLANVLAQTRYGGVVAACGLVAGAELPTTVMPFILRAVTLVGINSVECPREQRLEAWRRLATDLDLDLLDSITASVPLADVQQAADRILRGEVDGRVVVEISG</sequence>
<dbReference type="PANTHER" id="PTHR43677">
    <property type="entry name" value="SHORT-CHAIN DEHYDROGENASE/REDUCTASE"/>
    <property type="match status" value="1"/>
</dbReference>
<protein>
    <submittedName>
        <fullName evidence="2">Acrylyl-CoA reductase (NADPH)</fullName>
    </submittedName>
</protein>
<evidence type="ECO:0000313" key="3">
    <source>
        <dbReference type="Proteomes" id="UP000228758"/>
    </source>
</evidence>
<gene>
    <name evidence="2" type="ORF">CLV46_0088</name>
</gene>
<dbReference type="InterPro" id="IPR013149">
    <property type="entry name" value="ADH-like_C"/>
</dbReference>
<feature type="domain" description="Enoyl reductase (ER)" evidence="1">
    <location>
        <begin position="12"/>
        <end position="320"/>
    </location>
</feature>
<dbReference type="Pfam" id="PF00107">
    <property type="entry name" value="ADH_zinc_N"/>
    <property type="match status" value="1"/>
</dbReference>
<dbReference type="InterPro" id="IPR011032">
    <property type="entry name" value="GroES-like_sf"/>
</dbReference>
<dbReference type="SMART" id="SM00829">
    <property type="entry name" value="PKS_ER"/>
    <property type="match status" value="1"/>
</dbReference>
<dbReference type="GO" id="GO:0043957">
    <property type="term" value="F:acryloyl-CoA reductase (NADPH) activity"/>
    <property type="evidence" value="ECO:0007669"/>
    <property type="project" value="TreeGrafter"/>
</dbReference>
<dbReference type="SUPFAM" id="SSF51735">
    <property type="entry name" value="NAD(P)-binding Rossmann-fold domains"/>
    <property type="match status" value="1"/>
</dbReference>
<dbReference type="NCBIfam" id="TIGR02823">
    <property type="entry name" value="oxido_YhdH"/>
    <property type="match status" value="1"/>
</dbReference>
<dbReference type="SUPFAM" id="SSF50129">
    <property type="entry name" value="GroES-like"/>
    <property type="match status" value="1"/>
</dbReference>
<dbReference type="InterPro" id="IPR013154">
    <property type="entry name" value="ADH-like_N"/>
</dbReference>
<evidence type="ECO:0000259" key="1">
    <source>
        <dbReference type="SMART" id="SM00829"/>
    </source>
</evidence>
<dbReference type="EMBL" id="PGFF01000001">
    <property type="protein sequence ID" value="PJJ70566.1"/>
    <property type="molecule type" value="Genomic_DNA"/>
</dbReference>
<dbReference type="Gene3D" id="3.90.180.10">
    <property type="entry name" value="Medium-chain alcohol dehydrogenases, catalytic domain"/>
    <property type="match status" value="1"/>
</dbReference>
<comment type="caution">
    <text evidence="2">The sequence shown here is derived from an EMBL/GenBank/DDBJ whole genome shotgun (WGS) entry which is preliminary data.</text>
</comment>
<reference evidence="2 3" key="1">
    <citation type="submission" date="2017-11" db="EMBL/GenBank/DDBJ databases">
        <title>Genomic Encyclopedia of Archaeal and Bacterial Type Strains, Phase II (KMG-II): From Individual Species to Whole Genera.</title>
        <authorList>
            <person name="Goeker M."/>
        </authorList>
    </citation>
    <scope>NUCLEOTIDE SEQUENCE [LARGE SCALE GENOMIC DNA]</scope>
    <source>
        <strain evidence="2 3">DSM 27393</strain>
    </source>
</reference>
<evidence type="ECO:0000313" key="2">
    <source>
        <dbReference type="EMBL" id="PJJ70566.1"/>
    </source>
</evidence>
<dbReference type="Proteomes" id="UP000228758">
    <property type="component" value="Unassembled WGS sequence"/>
</dbReference>
<dbReference type="Pfam" id="PF08240">
    <property type="entry name" value="ADH_N"/>
    <property type="match status" value="1"/>
</dbReference>
<dbReference type="InterPro" id="IPR036291">
    <property type="entry name" value="NAD(P)-bd_dom_sf"/>
</dbReference>
<dbReference type="PANTHER" id="PTHR43677:SF1">
    <property type="entry name" value="ACRYLYL-COA REDUCTASE ACUI-RELATED"/>
    <property type="match status" value="1"/>
</dbReference>
<dbReference type="AlphaFoldDB" id="A0A2M9CF34"/>
<organism evidence="2 3">
    <name type="scientific">Diaminobutyricimonas aerilata</name>
    <dbReference type="NCBI Taxonomy" id="1162967"/>
    <lineage>
        <taxon>Bacteria</taxon>
        <taxon>Bacillati</taxon>
        <taxon>Actinomycetota</taxon>
        <taxon>Actinomycetes</taxon>
        <taxon>Micrococcales</taxon>
        <taxon>Microbacteriaceae</taxon>
        <taxon>Diaminobutyricimonas</taxon>
    </lineage>
</organism>
<dbReference type="OrthoDB" id="9782155at2"/>